<name>A0A7M2TAH7_STRCW</name>
<dbReference type="SUPFAM" id="SSF53850">
    <property type="entry name" value="Periplasmic binding protein-like II"/>
    <property type="match status" value="1"/>
</dbReference>
<accession>A0A7M2TAH7</accession>
<dbReference type="Pfam" id="PF13343">
    <property type="entry name" value="SBP_bac_6"/>
    <property type="match status" value="1"/>
</dbReference>
<dbReference type="Proteomes" id="UP000594008">
    <property type="component" value="Chromosome"/>
</dbReference>
<dbReference type="PIRSF" id="PIRSF002825">
    <property type="entry name" value="CfbpA"/>
    <property type="match status" value="1"/>
</dbReference>
<dbReference type="KEGG" id="schf:IPT68_01485"/>
<dbReference type="GO" id="GO:0030288">
    <property type="term" value="C:outer membrane-bounded periplasmic space"/>
    <property type="evidence" value="ECO:0007669"/>
    <property type="project" value="TreeGrafter"/>
</dbReference>
<dbReference type="AlphaFoldDB" id="A0A7M2TAH7"/>
<dbReference type="PANTHER" id="PTHR30006">
    <property type="entry name" value="THIAMINE-BINDING PERIPLASMIC PROTEIN-RELATED"/>
    <property type="match status" value="1"/>
</dbReference>
<evidence type="ECO:0000256" key="2">
    <source>
        <dbReference type="ARBA" id="ARBA00022496"/>
    </source>
</evidence>
<keyword evidence="4" id="KW-0408">Iron</keyword>
<sequence length="380" mass="40573">MRCPHRSEIEVNLACPKSGRASGRRPVSDHTRTSPRVVASVAVCTVLTLGLAGCADDSEGAHPAGRASDQEVTVYSGRSRPLVEPVLDEFEKASGITVEVRYGDTAAMAAQLQEEGSRTPADVFLAQEAGALGAVAGDDLFAGLPDEVLDKVPAAYRDEAGQWVGVTGRSRTMVHNVGQVAEDDLPQSVFELTEPEWKGKVGIAPTNGSFQAFITAMRVEHGDERTQDFLNGLKTNDAQIREGNAPIVADVDEGRLATGLVNHYYVYELAKEKGTTVDALKAKNHFFPDGDIGALVNVSGVGVLKGADDDPDARAFVDYLLGRRAQTYFAQETYEYPLVAGVASAPGLPQLSSLNTPDIDLDDLDDLRTTVEMIRDSGLA</sequence>
<keyword evidence="2" id="KW-0410">Iron transport</keyword>
<keyword evidence="2" id="KW-0406">Ion transport</keyword>
<reference evidence="5 6" key="1">
    <citation type="submission" date="2020-10" db="EMBL/GenBank/DDBJ databases">
        <title>Streptomyces chromofuscus complate genome analysis.</title>
        <authorList>
            <person name="Anwar N."/>
        </authorList>
    </citation>
    <scope>NUCLEOTIDE SEQUENCE [LARGE SCALE GENOMIC DNA]</scope>
    <source>
        <strain evidence="5 6">DSM 40273</strain>
    </source>
</reference>
<feature type="binding site" evidence="4">
    <location>
        <position position="265"/>
    </location>
    <ligand>
        <name>Fe cation</name>
        <dbReference type="ChEBI" id="CHEBI:24875"/>
    </ligand>
</feature>
<keyword evidence="4" id="KW-0479">Metal-binding</keyword>
<comment type="similarity">
    <text evidence="1">Belongs to the bacterial solute-binding protein 1 family.</text>
</comment>
<evidence type="ECO:0000313" key="5">
    <source>
        <dbReference type="EMBL" id="QOV44728.1"/>
    </source>
</evidence>
<evidence type="ECO:0000313" key="6">
    <source>
        <dbReference type="Proteomes" id="UP000594008"/>
    </source>
</evidence>
<keyword evidence="2" id="KW-0813">Transport</keyword>
<dbReference type="GO" id="GO:0006826">
    <property type="term" value="P:iron ion transport"/>
    <property type="evidence" value="ECO:0007669"/>
    <property type="project" value="UniProtKB-KW"/>
</dbReference>
<keyword evidence="3" id="KW-0732">Signal</keyword>
<dbReference type="InterPro" id="IPR026045">
    <property type="entry name" value="Ferric-bd"/>
</dbReference>
<proteinExistence type="inferred from homology"/>
<protein>
    <submittedName>
        <fullName evidence="5">Iron ABC transporter substrate-binding protein</fullName>
    </submittedName>
</protein>
<dbReference type="EMBL" id="CP063374">
    <property type="protein sequence ID" value="QOV44728.1"/>
    <property type="molecule type" value="Genomic_DNA"/>
</dbReference>
<gene>
    <name evidence="5" type="ORF">IPT68_01485</name>
</gene>
<feature type="binding site" evidence="4">
    <location>
        <position position="264"/>
    </location>
    <ligand>
        <name>Fe cation</name>
        <dbReference type="ChEBI" id="CHEBI:24875"/>
    </ligand>
</feature>
<evidence type="ECO:0000256" key="3">
    <source>
        <dbReference type="ARBA" id="ARBA00022729"/>
    </source>
</evidence>
<dbReference type="GO" id="GO:0046872">
    <property type="term" value="F:metal ion binding"/>
    <property type="evidence" value="ECO:0007669"/>
    <property type="project" value="UniProtKB-KW"/>
</dbReference>
<dbReference type="CDD" id="cd13543">
    <property type="entry name" value="PBP2_Fbp"/>
    <property type="match status" value="1"/>
</dbReference>
<keyword evidence="6" id="KW-1185">Reference proteome</keyword>
<evidence type="ECO:0000256" key="1">
    <source>
        <dbReference type="ARBA" id="ARBA00008520"/>
    </source>
</evidence>
<dbReference type="Gene3D" id="3.40.190.10">
    <property type="entry name" value="Periplasmic binding protein-like II"/>
    <property type="match status" value="2"/>
</dbReference>
<organism evidence="5 6">
    <name type="scientific">Streptomyces chromofuscus</name>
    <dbReference type="NCBI Taxonomy" id="42881"/>
    <lineage>
        <taxon>Bacteria</taxon>
        <taxon>Bacillati</taxon>
        <taxon>Actinomycetota</taxon>
        <taxon>Actinomycetes</taxon>
        <taxon>Kitasatosporales</taxon>
        <taxon>Streptomycetaceae</taxon>
        <taxon>Streptomyces</taxon>
    </lineage>
</organism>
<dbReference type="PANTHER" id="PTHR30006:SF15">
    <property type="entry name" value="IRON-UTILIZATION PERIPLASMIC PROTEIN"/>
    <property type="match status" value="1"/>
</dbReference>
<evidence type="ECO:0000256" key="4">
    <source>
        <dbReference type="PIRSR" id="PIRSR002825-1"/>
    </source>
</evidence>